<sequence>MIITATGWLNKGTNLKGAFPSEVNALKYFINVQQWSKEEKIDMRFFLMFDEFWKVGADGDDGIYWSI</sequence>
<dbReference type="SUPFAM" id="SSF51445">
    <property type="entry name" value="(Trans)glycosidases"/>
    <property type="match status" value="1"/>
</dbReference>
<reference evidence="1 2" key="1">
    <citation type="journal article" date="2023" name="Int. J. Syst. Evol. Microbiol.">
        <title>Winogradskyella bathintestinalis sp. nov., isolated from the intestine of the deep-sea loosejaw dragonfish, Malacosteus niger.</title>
        <authorList>
            <person name="Uniacke-Lowe S."/>
            <person name="Johnson C.N."/>
            <person name="Stanton C."/>
            <person name="Hill C."/>
            <person name="Ross P."/>
        </authorList>
    </citation>
    <scope>NUCLEOTIDE SEQUENCE [LARGE SCALE GENOMIC DNA]</scope>
    <source>
        <strain evidence="1 2">APC 3343</strain>
    </source>
</reference>
<accession>A0ABT7ZZG7</accession>
<dbReference type="Gene3D" id="3.20.20.80">
    <property type="entry name" value="Glycosidases"/>
    <property type="match status" value="1"/>
</dbReference>
<gene>
    <name evidence="1" type="ORF">QMA06_15555</name>
</gene>
<evidence type="ECO:0000313" key="2">
    <source>
        <dbReference type="Proteomes" id="UP001231197"/>
    </source>
</evidence>
<evidence type="ECO:0000313" key="1">
    <source>
        <dbReference type="EMBL" id="MDN3494138.1"/>
    </source>
</evidence>
<dbReference type="Proteomes" id="UP001231197">
    <property type="component" value="Unassembled WGS sequence"/>
</dbReference>
<organism evidence="1 2">
    <name type="scientific">Winogradskyella bathintestinalis</name>
    <dbReference type="NCBI Taxonomy" id="3035208"/>
    <lineage>
        <taxon>Bacteria</taxon>
        <taxon>Pseudomonadati</taxon>
        <taxon>Bacteroidota</taxon>
        <taxon>Flavobacteriia</taxon>
        <taxon>Flavobacteriales</taxon>
        <taxon>Flavobacteriaceae</taxon>
        <taxon>Winogradskyella</taxon>
    </lineage>
</organism>
<dbReference type="RefSeq" id="WP_290207837.1">
    <property type="nucleotide sequence ID" value="NZ_JASDDK010000010.1"/>
</dbReference>
<dbReference type="EMBL" id="JASDDK010000010">
    <property type="protein sequence ID" value="MDN3494138.1"/>
    <property type="molecule type" value="Genomic_DNA"/>
</dbReference>
<name>A0ABT7ZZG7_9FLAO</name>
<proteinExistence type="predicted"/>
<comment type="caution">
    <text evidence="1">The sequence shown here is derived from an EMBL/GenBank/DDBJ whole genome shotgun (WGS) entry which is preliminary data.</text>
</comment>
<dbReference type="InterPro" id="IPR017853">
    <property type="entry name" value="GH"/>
</dbReference>
<protein>
    <submittedName>
        <fullName evidence="1">Uncharacterized protein</fullName>
    </submittedName>
</protein>
<keyword evidence="2" id="KW-1185">Reference proteome</keyword>